<name>A0A1Y1JXN8_PHOPY</name>
<dbReference type="EMBL" id="GEZM01097878">
    <property type="protein sequence ID" value="JAV54069.1"/>
    <property type="molecule type" value="Transcribed_RNA"/>
</dbReference>
<reference evidence="1" key="1">
    <citation type="journal article" date="2016" name="Sci. Rep.">
        <title>Molecular characterization of firefly nuptial gifts: a multi-omics approach sheds light on postcopulatory sexual selection.</title>
        <authorList>
            <person name="Al-Wathiqui N."/>
            <person name="Fallon T.R."/>
            <person name="South A."/>
            <person name="Weng J.K."/>
            <person name="Lewis S.M."/>
        </authorList>
    </citation>
    <scope>NUCLEOTIDE SEQUENCE</scope>
</reference>
<evidence type="ECO:0000313" key="1">
    <source>
        <dbReference type="EMBL" id="JAV54069.1"/>
    </source>
</evidence>
<accession>A0A1Y1JXN8</accession>
<sequence length="158" mass="18379">MEVAGCSEEPYEITNAANAAVVNLLPDKSKKLYEAAYKGFKDWCIEKDVATVTDNVMLVYFSEKAKKYKCSTVWAQYSMVRSCMLIYDNVDINKFPKLISFLKRNSDGYSPKKSKIFNREEVEKFLLEADDDTHLMRKVKLRLLNVLNIANHFLFRLR</sequence>
<protein>
    <submittedName>
        <fullName evidence="1">Uncharacterized protein</fullName>
    </submittedName>
</protein>
<organism evidence="1">
    <name type="scientific">Photinus pyralis</name>
    <name type="common">Common eastern firefly</name>
    <name type="synonym">Lampyris pyralis</name>
    <dbReference type="NCBI Taxonomy" id="7054"/>
    <lineage>
        <taxon>Eukaryota</taxon>
        <taxon>Metazoa</taxon>
        <taxon>Ecdysozoa</taxon>
        <taxon>Arthropoda</taxon>
        <taxon>Hexapoda</taxon>
        <taxon>Insecta</taxon>
        <taxon>Pterygota</taxon>
        <taxon>Neoptera</taxon>
        <taxon>Endopterygota</taxon>
        <taxon>Coleoptera</taxon>
        <taxon>Polyphaga</taxon>
        <taxon>Elateriformia</taxon>
        <taxon>Elateroidea</taxon>
        <taxon>Lampyridae</taxon>
        <taxon>Lampyrinae</taxon>
        <taxon>Photinus</taxon>
    </lineage>
</organism>
<dbReference type="AlphaFoldDB" id="A0A1Y1JXN8"/>
<proteinExistence type="predicted"/>